<dbReference type="PANTHER" id="PTHR45831">
    <property type="entry name" value="LD24721P"/>
    <property type="match status" value="1"/>
</dbReference>
<dbReference type="Gene3D" id="1.20.5.420">
    <property type="entry name" value="Immunoglobulin FC, subunit C"/>
    <property type="match status" value="1"/>
</dbReference>
<evidence type="ECO:0000256" key="2">
    <source>
        <dbReference type="ARBA" id="ARBA00022737"/>
    </source>
</evidence>
<proteinExistence type="inferred from homology"/>
<dbReference type="PANTHER" id="PTHR45831:SF2">
    <property type="entry name" value="LD24721P"/>
    <property type="match status" value="1"/>
</dbReference>
<feature type="compositionally biased region" description="Basic and acidic residues" evidence="5">
    <location>
        <begin position="302"/>
        <end position="316"/>
    </location>
</feature>
<comment type="similarity">
    <text evidence="1">Belongs to the SGT family.</text>
</comment>
<feature type="repeat" description="TPR" evidence="4">
    <location>
        <begin position="92"/>
        <end position="125"/>
    </location>
</feature>
<dbReference type="PROSITE" id="PS50005">
    <property type="entry name" value="TPR"/>
    <property type="match status" value="3"/>
</dbReference>
<dbReference type="GO" id="GO:0006620">
    <property type="term" value="P:post-translational protein targeting to endoplasmic reticulum membrane"/>
    <property type="evidence" value="ECO:0007669"/>
    <property type="project" value="TreeGrafter"/>
</dbReference>
<keyword evidence="8" id="KW-1185">Reference proteome</keyword>
<dbReference type="SUPFAM" id="SSF48452">
    <property type="entry name" value="TPR-like"/>
    <property type="match status" value="1"/>
</dbReference>
<protein>
    <submittedName>
        <fullName evidence="7">Small glutamine-rich tetratricopeptide repeat-containing protein alpha</fullName>
    </submittedName>
</protein>
<comment type="caution">
    <text evidence="7">The sequence shown here is derived from an EMBL/GenBank/DDBJ whole genome shotgun (WGS) entry which is preliminary data.</text>
</comment>
<dbReference type="Pfam" id="PF14559">
    <property type="entry name" value="TPR_19"/>
    <property type="match status" value="1"/>
</dbReference>
<dbReference type="GO" id="GO:0072380">
    <property type="term" value="C:TRC complex"/>
    <property type="evidence" value="ECO:0007669"/>
    <property type="project" value="TreeGrafter"/>
</dbReference>
<dbReference type="GO" id="GO:0016020">
    <property type="term" value="C:membrane"/>
    <property type="evidence" value="ECO:0007669"/>
    <property type="project" value="TreeGrafter"/>
</dbReference>
<dbReference type="Pfam" id="PF16546">
    <property type="entry name" value="SGTA_dimer"/>
    <property type="match status" value="1"/>
</dbReference>
<dbReference type="Proteomes" id="UP000292052">
    <property type="component" value="Unassembled WGS sequence"/>
</dbReference>
<feature type="non-terminal residue" evidence="7">
    <location>
        <position position="1"/>
    </location>
</feature>
<dbReference type="STRING" id="1661398.A0A482W457"/>
<feature type="domain" description="SGTA homodimerisation" evidence="6">
    <location>
        <begin position="19"/>
        <end position="69"/>
    </location>
</feature>
<dbReference type="EMBL" id="QDEB01031028">
    <property type="protein sequence ID" value="RZC39836.1"/>
    <property type="molecule type" value="Genomic_DNA"/>
</dbReference>
<evidence type="ECO:0000256" key="4">
    <source>
        <dbReference type="PROSITE-ProRule" id="PRU00339"/>
    </source>
</evidence>
<dbReference type="InterPro" id="IPR011990">
    <property type="entry name" value="TPR-like_helical_dom_sf"/>
</dbReference>
<evidence type="ECO:0000256" key="3">
    <source>
        <dbReference type="ARBA" id="ARBA00022803"/>
    </source>
</evidence>
<feature type="repeat" description="TPR" evidence="4">
    <location>
        <begin position="160"/>
        <end position="193"/>
    </location>
</feature>
<evidence type="ECO:0000256" key="5">
    <source>
        <dbReference type="SAM" id="MobiDB-lite"/>
    </source>
</evidence>
<gene>
    <name evidence="7" type="ORF">BDFB_000397</name>
</gene>
<evidence type="ECO:0000313" key="7">
    <source>
        <dbReference type="EMBL" id="RZC39836.1"/>
    </source>
</evidence>
<dbReference type="Pfam" id="PF13414">
    <property type="entry name" value="TPR_11"/>
    <property type="match status" value="1"/>
</dbReference>
<organism evidence="7 8">
    <name type="scientific">Asbolus verrucosus</name>
    <name type="common">Desert ironclad beetle</name>
    <dbReference type="NCBI Taxonomy" id="1661398"/>
    <lineage>
        <taxon>Eukaryota</taxon>
        <taxon>Metazoa</taxon>
        <taxon>Ecdysozoa</taxon>
        <taxon>Arthropoda</taxon>
        <taxon>Hexapoda</taxon>
        <taxon>Insecta</taxon>
        <taxon>Pterygota</taxon>
        <taxon>Neoptera</taxon>
        <taxon>Endopterygota</taxon>
        <taxon>Coleoptera</taxon>
        <taxon>Polyphaga</taxon>
        <taxon>Cucujiformia</taxon>
        <taxon>Tenebrionidae</taxon>
        <taxon>Pimeliinae</taxon>
        <taxon>Asbolus</taxon>
    </lineage>
</organism>
<keyword evidence="2" id="KW-0677">Repeat</keyword>
<accession>A0A482W457</accession>
<keyword evidence="3 4" id="KW-0802">TPR repeat</keyword>
<feature type="repeat" description="TPR" evidence="4">
    <location>
        <begin position="126"/>
        <end position="159"/>
    </location>
</feature>
<sequence>IFHNFDIVSDEMEGQSLKKKTLIYNVIEFLMNEISTSQLSEERKESIEVAVQCLETAYEITSEDRESLNRMNLLSHIRLSDQGIPEDQMQYAEQHKNLGNAAMKNGQYEEAVAQYSKAIEANPKNAVYFCNRAAAYSRLENNEEAIKDCKQALILDPHYGKAYGRLGIAYSNLNQWPEAVKAYENSLKYDPQNTSYQANLRLARERLIDSMESAAPPQHRPIDISQFINNESFLSMAREMMANPDFQNIMSGIMAMSQSGDTNFEALFQAGQNLASQMQNQDPHFVENLRRQFDHQNAGNPSERRDRDDGSSGDAH</sequence>
<reference evidence="7 8" key="1">
    <citation type="submission" date="2017-03" db="EMBL/GenBank/DDBJ databases">
        <title>Genome of the blue death feigning beetle - Asbolus verrucosus.</title>
        <authorList>
            <person name="Rider S.D."/>
        </authorList>
    </citation>
    <scope>NUCLEOTIDE SEQUENCE [LARGE SCALE GENOMIC DNA]</scope>
    <source>
        <strain evidence="7">Butters</strain>
        <tissue evidence="7">Head and leg muscle</tissue>
    </source>
</reference>
<dbReference type="OrthoDB" id="2335338at2759"/>
<dbReference type="InterPro" id="IPR019734">
    <property type="entry name" value="TPR_rpt"/>
</dbReference>
<dbReference type="GO" id="GO:0060090">
    <property type="term" value="F:molecular adaptor activity"/>
    <property type="evidence" value="ECO:0007669"/>
    <property type="project" value="TreeGrafter"/>
</dbReference>
<evidence type="ECO:0000313" key="8">
    <source>
        <dbReference type="Proteomes" id="UP000292052"/>
    </source>
</evidence>
<name>A0A482W457_ASBVE</name>
<evidence type="ECO:0000256" key="1">
    <source>
        <dbReference type="ARBA" id="ARBA00008175"/>
    </source>
</evidence>
<dbReference type="InterPro" id="IPR032374">
    <property type="entry name" value="SGTA_dimer"/>
</dbReference>
<dbReference type="InterPro" id="IPR047150">
    <property type="entry name" value="SGT"/>
</dbReference>
<dbReference type="AlphaFoldDB" id="A0A482W457"/>
<dbReference type="Gene3D" id="1.25.40.10">
    <property type="entry name" value="Tetratricopeptide repeat domain"/>
    <property type="match status" value="1"/>
</dbReference>
<dbReference type="SMART" id="SM00028">
    <property type="entry name" value="TPR"/>
    <property type="match status" value="3"/>
</dbReference>
<feature type="region of interest" description="Disordered" evidence="5">
    <location>
        <begin position="294"/>
        <end position="316"/>
    </location>
</feature>
<evidence type="ECO:0000259" key="6">
    <source>
        <dbReference type="Pfam" id="PF16546"/>
    </source>
</evidence>
<dbReference type="PROSITE" id="PS50293">
    <property type="entry name" value="TPR_REGION"/>
    <property type="match status" value="2"/>
</dbReference>